<name>A0A3N4PAE4_9BACT</name>
<reference evidence="1 2" key="1">
    <citation type="submission" date="2018-11" db="EMBL/GenBank/DDBJ databases">
        <title>Chitinophaga lutea sp.nov., isolate from arsenic contaminated soil.</title>
        <authorList>
            <person name="Zong Y."/>
        </authorList>
    </citation>
    <scope>NUCLEOTIDE SEQUENCE [LARGE SCALE GENOMIC DNA]</scope>
    <source>
        <strain evidence="1 2">ZY74</strain>
    </source>
</reference>
<comment type="caution">
    <text evidence="1">The sequence shown here is derived from an EMBL/GenBank/DDBJ whole genome shotgun (WGS) entry which is preliminary data.</text>
</comment>
<gene>
    <name evidence="1" type="ORF">EGT74_24925</name>
</gene>
<evidence type="ECO:0000313" key="1">
    <source>
        <dbReference type="EMBL" id="RPE05623.1"/>
    </source>
</evidence>
<protein>
    <recommendedName>
        <fullName evidence="3">Lipocalin-like domain-containing protein</fullName>
    </recommendedName>
</protein>
<keyword evidence="2" id="KW-1185">Reference proteome</keyword>
<evidence type="ECO:0008006" key="3">
    <source>
        <dbReference type="Google" id="ProtNLM"/>
    </source>
</evidence>
<evidence type="ECO:0000313" key="2">
    <source>
        <dbReference type="Proteomes" id="UP000278351"/>
    </source>
</evidence>
<dbReference type="OrthoDB" id="671837at2"/>
<dbReference type="EMBL" id="RPDH01000003">
    <property type="protein sequence ID" value="RPE05623.1"/>
    <property type="molecule type" value="Genomic_DNA"/>
</dbReference>
<proteinExistence type="predicted"/>
<dbReference type="PROSITE" id="PS51257">
    <property type="entry name" value="PROKAR_LIPOPROTEIN"/>
    <property type="match status" value="1"/>
</dbReference>
<dbReference type="AlphaFoldDB" id="A0A3N4PAE4"/>
<sequence length="138" mass="15572">MITRYTIAAFALLLTACGSGKTNELLQNKKWKVYDVTVPASDPYNNIQVTQAKDLKNGYYSDVHYQFFKDGLFIATIAGQPDSGRYKLLSNGRIISITAADGSRTSEHLIEVTTLNEEEFDMKVKSGDYHFILHTRKQ</sequence>
<dbReference type="Proteomes" id="UP000278351">
    <property type="component" value="Unassembled WGS sequence"/>
</dbReference>
<accession>A0A3N4PAE4</accession>
<organism evidence="1 2">
    <name type="scientific">Chitinophaga lutea</name>
    <dbReference type="NCBI Taxonomy" id="2488634"/>
    <lineage>
        <taxon>Bacteria</taxon>
        <taxon>Pseudomonadati</taxon>
        <taxon>Bacteroidota</taxon>
        <taxon>Chitinophagia</taxon>
        <taxon>Chitinophagales</taxon>
        <taxon>Chitinophagaceae</taxon>
        <taxon>Chitinophaga</taxon>
    </lineage>
</organism>
<dbReference type="RefSeq" id="WP_123849269.1">
    <property type="nucleotide sequence ID" value="NZ_RPDH01000003.1"/>
</dbReference>